<proteinExistence type="predicted"/>
<dbReference type="AlphaFoldDB" id="J3NPH6"/>
<reference evidence="1" key="3">
    <citation type="submission" date="2010-09" db="EMBL/GenBank/DDBJ databases">
        <title>Annotation of Gaeumannomyces graminis var. tritici R3-111a-1.</title>
        <authorList>
            <consortium name="The Broad Institute Genome Sequencing Platform"/>
            <person name="Ma L.-J."/>
            <person name="Dead R."/>
            <person name="Young S.K."/>
            <person name="Zeng Q."/>
            <person name="Gargeya S."/>
            <person name="Fitzgerald M."/>
            <person name="Haas B."/>
            <person name="Abouelleil A."/>
            <person name="Alvarado L."/>
            <person name="Arachchi H.M."/>
            <person name="Berlin A."/>
            <person name="Brown A."/>
            <person name="Chapman S.B."/>
            <person name="Chen Z."/>
            <person name="Dunbar C."/>
            <person name="Freedman E."/>
            <person name="Gearin G."/>
            <person name="Gellesch M."/>
            <person name="Goldberg J."/>
            <person name="Griggs A."/>
            <person name="Gujja S."/>
            <person name="Heiman D."/>
            <person name="Howarth C."/>
            <person name="Larson L."/>
            <person name="Lui A."/>
            <person name="MacDonald P.J.P."/>
            <person name="Mehta T."/>
            <person name="Montmayeur A."/>
            <person name="Murphy C."/>
            <person name="Neiman D."/>
            <person name="Pearson M."/>
            <person name="Priest M."/>
            <person name="Roberts A."/>
            <person name="Saif S."/>
            <person name="Shea T."/>
            <person name="Shenoy N."/>
            <person name="Sisk P."/>
            <person name="Stolte C."/>
            <person name="Sykes S."/>
            <person name="Yandava C."/>
            <person name="Wortman J."/>
            <person name="Nusbaum C."/>
            <person name="Birren B."/>
        </authorList>
    </citation>
    <scope>NUCLEOTIDE SEQUENCE</scope>
    <source>
        <strain evidence="1">R3-111a-1</strain>
    </source>
</reference>
<dbReference type="GeneID" id="20343642"/>
<protein>
    <submittedName>
        <fullName evidence="1 2">Uncharacterized protein</fullName>
    </submittedName>
</protein>
<reference evidence="1" key="2">
    <citation type="submission" date="2010-07" db="EMBL/GenBank/DDBJ databases">
        <authorList>
            <consortium name="The Broad Institute Genome Sequencing Platform"/>
            <consortium name="Broad Institute Genome Sequencing Center for Infectious Disease"/>
            <person name="Ma L.-J."/>
            <person name="Dead R."/>
            <person name="Young S."/>
            <person name="Zeng Q."/>
            <person name="Koehrsen M."/>
            <person name="Alvarado L."/>
            <person name="Berlin A."/>
            <person name="Chapman S.B."/>
            <person name="Chen Z."/>
            <person name="Freedman E."/>
            <person name="Gellesch M."/>
            <person name="Goldberg J."/>
            <person name="Griggs A."/>
            <person name="Gujja S."/>
            <person name="Heilman E.R."/>
            <person name="Heiman D."/>
            <person name="Hepburn T."/>
            <person name="Howarth C."/>
            <person name="Jen D."/>
            <person name="Larson L."/>
            <person name="Mehta T."/>
            <person name="Neiman D."/>
            <person name="Pearson M."/>
            <person name="Roberts A."/>
            <person name="Saif S."/>
            <person name="Shea T."/>
            <person name="Shenoy N."/>
            <person name="Sisk P."/>
            <person name="Stolte C."/>
            <person name="Sykes S."/>
            <person name="Walk T."/>
            <person name="White J."/>
            <person name="Yandava C."/>
            <person name="Haas B."/>
            <person name="Nusbaum C."/>
            <person name="Birren B."/>
        </authorList>
    </citation>
    <scope>NUCLEOTIDE SEQUENCE</scope>
    <source>
        <strain evidence="1">R3-111a-1</strain>
    </source>
</reference>
<evidence type="ECO:0000313" key="2">
    <source>
        <dbReference type="EnsemblFungi" id="EJT78081"/>
    </source>
</evidence>
<reference evidence="3" key="1">
    <citation type="submission" date="2010-07" db="EMBL/GenBank/DDBJ databases">
        <title>The genome sequence of Gaeumannomyces graminis var. tritici strain R3-111a-1.</title>
        <authorList>
            <consortium name="The Broad Institute Genome Sequencing Platform"/>
            <person name="Ma L.-J."/>
            <person name="Dead R."/>
            <person name="Young S."/>
            <person name="Zeng Q."/>
            <person name="Koehrsen M."/>
            <person name="Alvarado L."/>
            <person name="Berlin A."/>
            <person name="Chapman S.B."/>
            <person name="Chen Z."/>
            <person name="Freedman E."/>
            <person name="Gellesch M."/>
            <person name="Goldberg J."/>
            <person name="Griggs A."/>
            <person name="Gujja S."/>
            <person name="Heilman E.R."/>
            <person name="Heiman D."/>
            <person name="Hepburn T."/>
            <person name="Howarth C."/>
            <person name="Jen D."/>
            <person name="Larson L."/>
            <person name="Mehta T."/>
            <person name="Neiman D."/>
            <person name="Pearson M."/>
            <person name="Roberts A."/>
            <person name="Saif S."/>
            <person name="Shea T."/>
            <person name="Shenoy N."/>
            <person name="Sisk P."/>
            <person name="Stolte C."/>
            <person name="Sykes S."/>
            <person name="Walk T."/>
            <person name="White J."/>
            <person name="Yandava C."/>
            <person name="Haas B."/>
            <person name="Nusbaum C."/>
            <person name="Birren B."/>
        </authorList>
    </citation>
    <scope>NUCLEOTIDE SEQUENCE [LARGE SCALE GENOMIC DNA]</scope>
    <source>
        <strain evidence="3">R3-111a-1</strain>
    </source>
</reference>
<evidence type="ECO:0000313" key="3">
    <source>
        <dbReference type="Proteomes" id="UP000006039"/>
    </source>
</evidence>
<organism evidence="1">
    <name type="scientific">Gaeumannomyces tritici (strain R3-111a-1)</name>
    <name type="common">Wheat and barley take-all root rot fungus</name>
    <name type="synonym">Gaeumannomyces graminis var. tritici</name>
    <dbReference type="NCBI Taxonomy" id="644352"/>
    <lineage>
        <taxon>Eukaryota</taxon>
        <taxon>Fungi</taxon>
        <taxon>Dikarya</taxon>
        <taxon>Ascomycota</taxon>
        <taxon>Pezizomycotina</taxon>
        <taxon>Sordariomycetes</taxon>
        <taxon>Sordariomycetidae</taxon>
        <taxon>Magnaporthales</taxon>
        <taxon>Magnaporthaceae</taxon>
        <taxon>Gaeumannomyces</taxon>
    </lineage>
</organism>
<sequence length="96" mass="10633">MTDMDQQQRQAWESESNFIRVWSADTVTASAPSSMCRLPVIRDSQWQRQRIDGSEWTLGDAAAVFLSHSSAQQPSRLSANSCRTATPPLAALHELG</sequence>
<gene>
    <name evidence="2" type="primary">20343642</name>
    <name evidence="1" type="ORF">GGTG_03184</name>
</gene>
<evidence type="ECO:0000313" key="1">
    <source>
        <dbReference type="EMBL" id="EJT78081.1"/>
    </source>
</evidence>
<dbReference type="VEuPathDB" id="FungiDB:GGTG_03184"/>
<dbReference type="HOGENOM" id="CLU_2359855_0_0_1"/>
<dbReference type="RefSeq" id="XP_009219226.1">
    <property type="nucleotide sequence ID" value="XM_009220962.1"/>
</dbReference>
<reference evidence="2" key="5">
    <citation type="submission" date="2018-04" db="UniProtKB">
        <authorList>
            <consortium name="EnsemblFungi"/>
        </authorList>
    </citation>
    <scope>IDENTIFICATION</scope>
    <source>
        <strain evidence="2">R3-111a-1</strain>
    </source>
</reference>
<dbReference type="EnsemblFungi" id="EJT78081">
    <property type="protein sequence ID" value="EJT78081"/>
    <property type="gene ID" value="GGTG_03184"/>
</dbReference>
<accession>J3NPH6</accession>
<name>J3NPH6_GAET3</name>
<dbReference type="Proteomes" id="UP000006039">
    <property type="component" value="Unassembled WGS sequence"/>
</dbReference>
<dbReference type="EMBL" id="GL385396">
    <property type="protein sequence ID" value="EJT78081.1"/>
    <property type="molecule type" value="Genomic_DNA"/>
</dbReference>
<keyword evidence="3" id="KW-1185">Reference proteome</keyword>
<reference evidence="2" key="4">
    <citation type="journal article" date="2015" name="G3 (Bethesda)">
        <title>Genome sequences of three phytopathogenic species of the Magnaporthaceae family of fungi.</title>
        <authorList>
            <person name="Okagaki L.H."/>
            <person name="Nunes C.C."/>
            <person name="Sailsbery J."/>
            <person name="Clay B."/>
            <person name="Brown D."/>
            <person name="John T."/>
            <person name="Oh Y."/>
            <person name="Young N."/>
            <person name="Fitzgerald M."/>
            <person name="Haas B.J."/>
            <person name="Zeng Q."/>
            <person name="Young S."/>
            <person name="Adiconis X."/>
            <person name="Fan L."/>
            <person name="Levin J.Z."/>
            <person name="Mitchell T.K."/>
            <person name="Okubara P.A."/>
            <person name="Farman M.L."/>
            <person name="Kohn L.M."/>
            <person name="Birren B."/>
            <person name="Ma L.-J."/>
            <person name="Dean R.A."/>
        </authorList>
    </citation>
    <scope>NUCLEOTIDE SEQUENCE</scope>
    <source>
        <strain evidence="2">R3-111a-1</strain>
    </source>
</reference>